<sequence length="621" mass="67177">MLVLSALHNLLSQIISPGKLHTAVLLTPTGELISAASKPQRPKDEIRVIVGLSGEVWRETKDQGMGMVDSELGKILVLPVDDSLDGQDPSRFVHQPPLMLLALNAAEDVEWQELQNKGAALAAHLAKPLGQFRDVLAPANSNGLTSPSSRKRGNNRVTPVVSIADPTSLFSRSNPFRLLGTTQNVTRARTRTYSALAQKIEPSTRPEPISIPREQHIPQPLDPFALVAPELNHLRSCLIGLLGSAHPGLTEIAEYYFLDPRKQLRSSTVLLFAKATNGLGKGWQRKQWSAALEASSGLGEQLDQPLQLPDVLYECNPNMTDNTSSFADVFRLRRPSISQLTPPRPPSSSPLESSVSSGIASPPLLLPTQIRLAQIVEMIHVASLLHDHITSSSDADAASEGGINNKLAILGGDFLLGRASTALSQLGESEVVELIASVISNQVEGEILRMAEVQTPKLGSVQGPSSLDEAWDAYLSQVYLKTASLMAKSARAAVVLGGSRDSEIWKDVAYAYGRNLGIAHQLAEDACAFEVGLSDLKSGLPMAPALFAWEEHPEMQHYVRRKFSTNGDLEAAFDCVSRSSGIERTRTLARNYAQKARDVLNLLPESNTRLGLEILATSVVD</sequence>
<dbReference type="GO" id="GO:0046872">
    <property type="term" value="F:metal ion binding"/>
    <property type="evidence" value="ECO:0007669"/>
    <property type="project" value="UniProtKB-KW"/>
</dbReference>
<evidence type="ECO:0000313" key="8">
    <source>
        <dbReference type="Proteomes" id="UP000559027"/>
    </source>
</evidence>
<dbReference type="PANTHER" id="PTHR12001:SF69">
    <property type="entry name" value="ALL TRANS-POLYPRENYL-DIPHOSPHATE SYNTHASE PDSS1"/>
    <property type="match status" value="1"/>
</dbReference>
<keyword evidence="6" id="KW-0414">Isoprene biosynthesis</keyword>
<keyword evidence="5" id="KW-0460">Magnesium</keyword>
<dbReference type="GO" id="GO:1990234">
    <property type="term" value="C:transferase complex"/>
    <property type="evidence" value="ECO:0007669"/>
    <property type="project" value="TreeGrafter"/>
</dbReference>
<dbReference type="InterPro" id="IPR008949">
    <property type="entry name" value="Isoprenoid_synthase_dom_sf"/>
</dbReference>
<dbReference type="Gene3D" id="1.10.600.10">
    <property type="entry name" value="Farnesyl Diphosphate Synthase"/>
    <property type="match status" value="1"/>
</dbReference>
<reference evidence="7 8" key="1">
    <citation type="journal article" date="2020" name="ISME J.">
        <title>Uncovering the hidden diversity of litter-decomposition mechanisms in mushroom-forming fungi.</title>
        <authorList>
            <person name="Floudas D."/>
            <person name="Bentzer J."/>
            <person name="Ahren D."/>
            <person name="Johansson T."/>
            <person name="Persson P."/>
            <person name="Tunlid A."/>
        </authorList>
    </citation>
    <scope>NUCLEOTIDE SEQUENCE [LARGE SCALE GENOMIC DNA]</scope>
    <source>
        <strain evidence="7 8">CBS 146.42</strain>
    </source>
</reference>
<dbReference type="InterPro" id="IPR000092">
    <property type="entry name" value="Polyprenyl_synt"/>
</dbReference>
<dbReference type="OrthoDB" id="9927103at2759"/>
<protein>
    <submittedName>
        <fullName evidence="7">Uncharacterized protein</fullName>
    </submittedName>
</protein>
<evidence type="ECO:0000256" key="3">
    <source>
        <dbReference type="ARBA" id="ARBA00022679"/>
    </source>
</evidence>
<evidence type="ECO:0000256" key="4">
    <source>
        <dbReference type="ARBA" id="ARBA00022723"/>
    </source>
</evidence>
<dbReference type="PANTHER" id="PTHR12001">
    <property type="entry name" value="GERANYLGERANYL PYROPHOSPHATE SYNTHASE"/>
    <property type="match status" value="1"/>
</dbReference>
<dbReference type="GO" id="GO:0004659">
    <property type="term" value="F:prenyltransferase activity"/>
    <property type="evidence" value="ECO:0007669"/>
    <property type="project" value="InterPro"/>
</dbReference>
<keyword evidence="3" id="KW-0808">Transferase</keyword>
<proteinExistence type="inferred from homology"/>
<name>A0A8H5D3F8_9AGAR</name>
<keyword evidence="8" id="KW-1185">Reference proteome</keyword>
<dbReference type="Gene3D" id="3.30.450.30">
    <property type="entry name" value="Dynein light chain 2a, cytoplasmic"/>
    <property type="match status" value="1"/>
</dbReference>
<comment type="cofactor">
    <cofactor evidence="1">
        <name>Mg(2+)</name>
        <dbReference type="ChEBI" id="CHEBI:18420"/>
    </cofactor>
</comment>
<comment type="caution">
    <text evidence="7">The sequence shown here is derived from an EMBL/GenBank/DDBJ whole genome shotgun (WGS) entry which is preliminary data.</text>
</comment>
<dbReference type="EMBL" id="JAACJO010000011">
    <property type="protein sequence ID" value="KAF5352404.1"/>
    <property type="molecule type" value="Genomic_DNA"/>
</dbReference>
<evidence type="ECO:0000256" key="5">
    <source>
        <dbReference type="ARBA" id="ARBA00022842"/>
    </source>
</evidence>
<dbReference type="Proteomes" id="UP000559027">
    <property type="component" value="Unassembled WGS sequence"/>
</dbReference>
<gene>
    <name evidence="7" type="ORF">D9756_005825</name>
</gene>
<accession>A0A8H5D3F8</accession>
<evidence type="ECO:0000256" key="1">
    <source>
        <dbReference type="ARBA" id="ARBA00001946"/>
    </source>
</evidence>
<evidence type="ECO:0000313" key="7">
    <source>
        <dbReference type="EMBL" id="KAF5352404.1"/>
    </source>
</evidence>
<dbReference type="Pfam" id="PF00348">
    <property type="entry name" value="polyprenyl_synt"/>
    <property type="match status" value="1"/>
</dbReference>
<dbReference type="SUPFAM" id="SSF48576">
    <property type="entry name" value="Terpenoid synthases"/>
    <property type="match status" value="1"/>
</dbReference>
<comment type="similarity">
    <text evidence="2">Belongs to the FPP/GGPP synthase family.</text>
</comment>
<dbReference type="GO" id="GO:0008299">
    <property type="term" value="P:isoprenoid biosynthetic process"/>
    <property type="evidence" value="ECO:0007669"/>
    <property type="project" value="UniProtKB-KW"/>
</dbReference>
<organism evidence="7 8">
    <name type="scientific">Leucocoprinus leucothites</name>
    <dbReference type="NCBI Taxonomy" id="201217"/>
    <lineage>
        <taxon>Eukaryota</taxon>
        <taxon>Fungi</taxon>
        <taxon>Dikarya</taxon>
        <taxon>Basidiomycota</taxon>
        <taxon>Agaricomycotina</taxon>
        <taxon>Agaricomycetes</taxon>
        <taxon>Agaricomycetidae</taxon>
        <taxon>Agaricales</taxon>
        <taxon>Agaricineae</taxon>
        <taxon>Agaricaceae</taxon>
        <taxon>Leucocoprinus</taxon>
    </lineage>
</organism>
<evidence type="ECO:0000256" key="6">
    <source>
        <dbReference type="ARBA" id="ARBA00023229"/>
    </source>
</evidence>
<dbReference type="AlphaFoldDB" id="A0A8H5D3F8"/>
<evidence type="ECO:0000256" key="2">
    <source>
        <dbReference type="ARBA" id="ARBA00006706"/>
    </source>
</evidence>
<dbReference type="GO" id="GO:0006744">
    <property type="term" value="P:ubiquinone biosynthetic process"/>
    <property type="evidence" value="ECO:0007669"/>
    <property type="project" value="TreeGrafter"/>
</dbReference>
<keyword evidence="4" id="KW-0479">Metal-binding</keyword>